<dbReference type="EMBL" id="JATN01000322">
    <property type="protein sequence ID" value="EUC54002.1"/>
    <property type="molecule type" value="Genomic_DNA"/>
</dbReference>
<evidence type="ECO:0000313" key="3">
    <source>
        <dbReference type="Proteomes" id="UP000030108"/>
    </source>
</evidence>
<proteinExistence type="predicted"/>
<evidence type="ECO:0000256" key="1">
    <source>
        <dbReference type="SAM" id="MobiDB-lite"/>
    </source>
</evidence>
<dbReference type="AlphaFoldDB" id="X8IWF0"/>
<protein>
    <submittedName>
        <fullName evidence="2">Uncharacterized protein</fullName>
    </submittedName>
</protein>
<reference evidence="3" key="1">
    <citation type="journal article" date="2014" name="Genome Announc.">
        <title>Draft genome sequence of the plant-pathogenic soil fungus Rhizoctonia solani anastomosis group 3 strain Rhs1AP.</title>
        <authorList>
            <person name="Cubeta M.A."/>
            <person name="Thomas E."/>
            <person name="Dean R.A."/>
            <person name="Jabaji S."/>
            <person name="Neate S.M."/>
            <person name="Tavantzis S."/>
            <person name="Toda T."/>
            <person name="Vilgalys R."/>
            <person name="Bharathan N."/>
            <person name="Fedorova-Abrams N."/>
            <person name="Pakala S.B."/>
            <person name="Pakala S.M."/>
            <person name="Zafar N."/>
            <person name="Joardar V."/>
            <person name="Losada L."/>
            <person name="Nierman W.C."/>
        </authorList>
    </citation>
    <scope>NUCLEOTIDE SEQUENCE [LARGE SCALE GENOMIC DNA]</scope>
    <source>
        <strain evidence="3">AG-3</strain>
    </source>
</reference>
<accession>X8IWF0</accession>
<feature type="compositionally biased region" description="Polar residues" evidence="1">
    <location>
        <begin position="74"/>
        <end position="91"/>
    </location>
</feature>
<evidence type="ECO:0000313" key="2">
    <source>
        <dbReference type="EMBL" id="EUC54002.1"/>
    </source>
</evidence>
<sequence length="164" mass="17856">MNGKSKLKQDEPSRPLLRGLARVKFTPQLRLTASTSNKDFLTSNRNPFSLSCARNKSRLKSSMDSDPRNVLPLLNSTSSGSLVDAPSNQIEQGHDPVPAELPQIDEQAEDSDDADSTQGQFLHGAAAQVAPGVPTWVQAHAQPIDATHRPLLRSLWGILPPDHH</sequence>
<feature type="region of interest" description="Disordered" evidence="1">
    <location>
        <begin position="55"/>
        <end position="119"/>
    </location>
</feature>
<organism evidence="2 3">
    <name type="scientific">Rhizoctonia solani AG-3 Rhs1AP</name>
    <dbReference type="NCBI Taxonomy" id="1086054"/>
    <lineage>
        <taxon>Eukaryota</taxon>
        <taxon>Fungi</taxon>
        <taxon>Dikarya</taxon>
        <taxon>Basidiomycota</taxon>
        <taxon>Agaricomycotina</taxon>
        <taxon>Agaricomycetes</taxon>
        <taxon>Cantharellales</taxon>
        <taxon>Ceratobasidiaceae</taxon>
        <taxon>Rhizoctonia</taxon>
    </lineage>
</organism>
<comment type="caution">
    <text evidence="2">The sequence shown here is derived from an EMBL/GenBank/DDBJ whole genome shotgun (WGS) entry which is preliminary data.</text>
</comment>
<name>X8IWF0_9AGAM</name>
<gene>
    <name evidence="2" type="ORF">RSOL_026300</name>
</gene>
<feature type="region of interest" description="Disordered" evidence="1">
    <location>
        <begin position="1"/>
        <end position="21"/>
    </location>
</feature>
<feature type="compositionally biased region" description="Acidic residues" evidence="1">
    <location>
        <begin position="106"/>
        <end position="115"/>
    </location>
</feature>
<dbReference type="Proteomes" id="UP000030108">
    <property type="component" value="Unassembled WGS sequence"/>
</dbReference>